<keyword evidence="3" id="KW-1185">Reference proteome</keyword>
<comment type="caution">
    <text evidence="1">The sequence shown here is derived from an EMBL/GenBank/DDBJ whole genome shotgun (WGS) entry which is preliminary data.</text>
</comment>
<gene>
    <name evidence="1" type="ORF">HINF_LOCUS10050</name>
    <name evidence="2" type="ORF">HINF_LOCUS11167</name>
</gene>
<name>A0AA86TN66_9EUKA</name>
<reference evidence="2 3" key="2">
    <citation type="submission" date="2024-07" db="EMBL/GenBank/DDBJ databases">
        <authorList>
            <person name="Akdeniz Z."/>
        </authorList>
    </citation>
    <scope>NUCLEOTIDE SEQUENCE [LARGE SCALE GENOMIC DNA]</scope>
</reference>
<dbReference type="EMBL" id="CATOUU010000248">
    <property type="protein sequence ID" value="CAI9922405.1"/>
    <property type="molecule type" value="Genomic_DNA"/>
</dbReference>
<protein>
    <submittedName>
        <fullName evidence="2">Hypothetical_protein</fullName>
    </submittedName>
</protein>
<dbReference type="EMBL" id="CAXDID020000024">
    <property type="protein sequence ID" value="CAL5990064.1"/>
    <property type="molecule type" value="Genomic_DNA"/>
</dbReference>
<evidence type="ECO:0000313" key="3">
    <source>
        <dbReference type="Proteomes" id="UP001642409"/>
    </source>
</evidence>
<organism evidence="1">
    <name type="scientific">Hexamita inflata</name>
    <dbReference type="NCBI Taxonomy" id="28002"/>
    <lineage>
        <taxon>Eukaryota</taxon>
        <taxon>Metamonada</taxon>
        <taxon>Diplomonadida</taxon>
        <taxon>Hexamitidae</taxon>
        <taxon>Hexamitinae</taxon>
        <taxon>Hexamita</taxon>
    </lineage>
</organism>
<dbReference type="Proteomes" id="UP001642409">
    <property type="component" value="Unassembled WGS sequence"/>
</dbReference>
<sequence>MFVFAPHAVHVLFVEEQKLIPLQTQVYAGLFGTEFTGHRKHVRTPEVFKVRYELALQAHKLFETTVLSPQQVHEQACAVQKQLPLHTHVFEVLSATELTGHVKQVRTPEMLLVQYELELQTQTLLETVELASQAVQVLFEDEQKKLPVQTQAVQPAFGVEPAGHLVQVATPSTFETWYESELQEHPTPLTAELARHATHPLLEMLQNQLAGQGEHELLPGTQKLLRGQAWQVFEAEMYWKQVLQTQVVQPASGADASGHLVQVATPSTFETQNEFESHVHPFPST</sequence>
<evidence type="ECO:0000313" key="1">
    <source>
        <dbReference type="EMBL" id="CAI9922405.1"/>
    </source>
</evidence>
<reference evidence="1" key="1">
    <citation type="submission" date="2023-06" db="EMBL/GenBank/DDBJ databases">
        <authorList>
            <person name="Kurt Z."/>
        </authorList>
    </citation>
    <scope>NUCLEOTIDE SEQUENCE</scope>
</reference>
<proteinExistence type="predicted"/>
<accession>A0AA86TN66</accession>
<evidence type="ECO:0000313" key="2">
    <source>
        <dbReference type="EMBL" id="CAL5990064.1"/>
    </source>
</evidence>
<dbReference type="AlphaFoldDB" id="A0AA86TN66"/>